<keyword evidence="4" id="KW-0560">Oxidoreductase</keyword>
<proteinExistence type="inferred from homology"/>
<evidence type="ECO:0000313" key="7">
    <source>
        <dbReference type="Proteomes" id="UP000265848"/>
    </source>
</evidence>
<reference evidence="6 7" key="1">
    <citation type="submission" date="2018-08" db="EMBL/GenBank/DDBJ databases">
        <title>Pseudooceanicola sediminis CY03 in the family Rhodobacteracea.</title>
        <authorList>
            <person name="Zhang Y.-J."/>
        </authorList>
    </citation>
    <scope>NUCLEOTIDE SEQUENCE [LARGE SCALE GENOMIC DNA]</scope>
    <source>
        <strain evidence="6 7">CY03</strain>
    </source>
</reference>
<dbReference type="FunFam" id="3.40.50.360:FF:000001">
    <property type="entry name" value="NAD(P)H dehydrogenase (Quinone) FQR1-like"/>
    <property type="match status" value="1"/>
</dbReference>
<dbReference type="InterPro" id="IPR008254">
    <property type="entry name" value="Flavodoxin/NO_synth"/>
</dbReference>
<dbReference type="Gene3D" id="3.40.50.360">
    <property type="match status" value="1"/>
</dbReference>
<dbReference type="PROSITE" id="PS50902">
    <property type="entry name" value="FLAVODOXIN_LIKE"/>
    <property type="match status" value="1"/>
</dbReference>
<dbReference type="NCBIfam" id="TIGR01755">
    <property type="entry name" value="flav_wrbA"/>
    <property type="match status" value="1"/>
</dbReference>
<keyword evidence="2" id="KW-0285">Flavoprotein</keyword>
<dbReference type="InterPro" id="IPR005025">
    <property type="entry name" value="FMN_Rdtase-like_dom"/>
</dbReference>
<dbReference type="GO" id="GO:0003955">
    <property type="term" value="F:NAD(P)H dehydrogenase (quinone) activity"/>
    <property type="evidence" value="ECO:0007669"/>
    <property type="project" value="InterPro"/>
</dbReference>
<dbReference type="PANTHER" id="PTHR30546:SF23">
    <property type="entry name" value="FLAVOPROTEIN-LIKE PROTEIN YCP4-RELATED"/>
    <property type="match status" value="1"/>
</dbReference>
<protein>
    <submittedName>
        <fullName evidence="6">NAD(P)H:quinone oxidoreductase type IV</fullName>
    </submittedName>
</protein>
<dbReference type="AlphaFoldDB" id="A0A399IWB8"/>
<keyword evidence="7" id="KW-1185">Reference proteome</keyword>
<comment type="similarity">
    <text evidence="1">Belongs to the WrbA family.</text>
</comment>
<name>A0A399IWB8_9RHOB</name>
<dbReference type="GO" id="GO:0010181">
    <property type="term" value="F:FMN binding"/>
    <property type="evidence" value="ECO:0007669"/>
    <property type="project" value="InterPro"/>
</dbReference>
<dbReference type="GO" id="GO:0016020">
    <property type="term" value="C:membrane"/>
    <property type="evidence" value="ECO:0007669"/>
    <property type="project" value="TreeGrafter"/>
</dbReference>
<evidence type="ECO:0000256" key="1">
    <source>
        <dbReference type="ARBA" id="ARBA00006961"/>
    </source>
</evidence>
<evidence type="ECO:0000259" key="5">
    <source>
        <dbReference type="PROSITE" id="PS50902"/>
    </source>
</evidence>
<dbReference type="EMBL" id="QWJJ01000017">
    <property type="protein sequence ID" value="RII37478.1"/>
    <property type="molecule type" value="Genomic_DNA"/>
</dbReference>
<dbReference type="InterPro" id="IPR029039">
    <property type="entry name" value="Flavoprotein-like_sf"/>
</dbReference>
<evidence type="ECO:0000313" key="6">
    <source>
        <dbReference type="EMBL" id="RII37478.1"/>
    </source>
</evidence>
<dbReference type="Proteomes" id="UP000265848">
    <property type="component" value="Unassembled WGS sequence"/>
</dbReference>
<dbReference type="Pfam" id="PF03358">
    <property type="entry name" value="FMN_red"/>
    <property type="match status" value="1"/>
</dbReference>
<accession>A0A399IWB8</accession>
<dbReference type="OrthoDB" id="9801479at2"/>
<keyword evidence="3" id="KW-0288">FMN</keyword>
<evidence type="ECO:0000256" key="2">
    <source>
        <dbReference type="ARBA" id="ARBA00022630"/>
    </source>
</evidence>
<sequence length="203" mass="21180">MSAPKIAVIYYSTYGTNHAVAEEAARAAREAGAEVRVLRVAETAPQAVIDTQDAWKAQADKVKDAPVATPDDMIWADGYFFSFPTRFGSAPSQMRAFIDTLGGVWAQGGLANKTVSATTSAANDHGGMESTLLGFYTSVMHWGSIIVAPGFTHASIGEAGGNPYGFAVKAGEFNDAGKAAVAHQAQRLVEITAKIAAPVTAEA</sequence>
<comment type="caution">
    <text evidence="6">The sequence shown here is derived from an EMBL/GenBank/DDBJ whole genome shotgun (WGS) entry which is preliminary data.</text>
</comment>
<dbReference type="PANTHER" id="PTHR30546">
    <property type="entry name" value="FLAVODOXIN-RELATED PROTEIN WRBA-RELATED"/>
    <property type="match status" value="1"/>
</dbReference>
<organism evidence="6 7">
    <name type="scientific">Pseudooceanicola sediminis</name>
    <dbReference type="NCBI Taxonomy" id="2211117"/>
    <lineage>
        <taxon>Bacteria</taxon>
        <taxon>Pseudomonadati</taxon>
        <taxon>Pseudomonadota</taxon>
        <taxon>Alphaproteobacteria</taxon>
        <taxon>Rhodobacterales</taxon>
        <taxon>Paracoccaceae</taxon>
        <taxon>Pseudooceanicola</taxon>
    </lineage>
</organism>
<feature type="domain" description="Flavodoxin-like" evidence="5">
    <location>
        <begin position="6"/>
        <end position="196"/>
    </location>
</feature>
<evidence type="ECO:0000256" key="4">
    <source>
        <dbReference type="ARBA" id="ARBA00023002"/>
    </source>
</evidence>
<dbReference type="RefSeq" id="WP_119400335.1">
    <property type="nucleotide sequence ID" value="NZ_QWJJ01000017.1"/>
</dbReference>
<dbReference type="SUPFAM" id="SSF52218">
    <property type="entry name" value="Flavoproteins"/>
    <property type="match status" value="1"/>
</dbReference>
<dbReference type="InterPro" id="IPR010089">
    <property type="entry name" value="Flavoprotein_WrbA-like"/>
</dbReference>
<gene>
    <name evidence="6" type="primary">wrbA</name>
    <name evidence="6" type="ORF">DL237_17240</name>
</gene>
<evidence type="ECO:0000256" key="3">
    <source>
        <dbReference type="ARBA" id="ARBA00022643"/>
    </source>
</evidence>